<dbReference type="InterPro" id="IPR015917">
    <property type="entry name" value="Pept_C14A"/>
</dbReference>
<evidence type="ECO:0000256" key="1">
    <source>
        <dbReference type="ARBA" id="ARBA00010134"/>
    </source>
</evidence>
<evidence type="ECO:0000313" key="13">
    <source>
        <dbReference type="EMBL" id="KAK6174792.1"/>
    </source>
</evidence>
<dbReference type="PANTHER" id="PTHR47901">
    <property type="entry name" value="CASPASE RECRUITMENT DOMAIN-CONTAINING PROTEIN 18"/>
    <property type="match status" value="1"/>
</dbReference>
<dbReference type="PRINTS" id="PR00376">
    <property type="entry name" value="IL1BCENZYME"/>
</dbReference>
<accession>A0AAN8PAQ8</accession>
<comment type="similarity">
    <text evidence="1 8">Belongs to the peptidase C14A family.</text>
</comment>
<dbReference type="Gene3D" id="1.10.533.10">
    <property type="entry name" value="Death Domain, Fas"/>
    <property type="match status" value="1"/>
</dbReference>
<dbReference type="GO" id="GO:0004197">
    <property type="term" value="F:cysteine-type endopeptidase activity"/>
    <property type="evidence" value="ECO:0007669"/>
    <property type="project" value="InterPro"/>
</dbReference>
<evidence type="ECO:0000259" key="11">
    <source>
        <dbReference type="PROSITE" id="PS50208"/>
    </source>
</evidence>
<feature type="active site" evidence="7">
    <location>
        <position position="251"/>
    </location>
</feature>
<dbReference type="InterPro" id="IPR011600">
    <property type="entry name" value="Pept_C14_caspase"/>
</dbReference>
<dbReference type="InterPro" id="IPR002138">
    <property type="entry name" value="Pept_C14_p10"/>
</dbReference>
<dbReference type="AlphaFoldDB" id="A0AAN8PAQ8"/>
<dbReference type="Pfam" id="PF00619">
    <property type="entry name" value="CARD"/>
    <property type="match status" value="1"/>
</dbReference>
<dbReference type="GO" id="GO:0006508">
    <property type="term" value="P:proteolysis"/>
    <property type="evidence" value="ECO:0007669"/>
    <property type="project" value="UniProtKB-KW"/>
</dbReference>
<gene>
    <name evidence="13" type="ORF">SNE40_013371</name>
</gene>
<dbReference type="InterPro" id="IPR002398">
    <property type="entry name" value="Pept_C14"/>
</dbReference>
<reference evidence="13 14" key="1">
    <citation type="submission" date="2024-01" db="EMBL/GenBank/DDBJ databases">
        <title>The genome of the rayed Mediterranean limpet Patella caerulea (Linnaeus, 1758).</title>
        <authorList>
            <person name="Anh-Thu Weber A."/>
            <person name="Halstead-Nussloch G."/>
        </authorList>
    </citation>
    <scope>NUCLEOTIDE SEQUENCE [LARGE SCALE GENOMIC DNA]</scope>
    <source>
        <strain evidence="13">AATW-2023a</strain>
        <tissue evidence="13">Whole specimen</tissue>
    </source>
</reference>
<feature type="compositionally biased region" description="Low complexity" evidence="9">
    <location>
        <begin position="420"/>
        <end position="434"/>
    </location>
</feature>
<evidence type="ECO:0000259" key="10">
    <source>
        <dbReference type="PROSITE" id="PS50207"/>
    </source>
</evidence>
<feature type="active site" evidence="7">
    <location>
        <position position="294"/>
    </location>
</feature>
<feature type="domain" description="Caspase family p10" evidence="10">
    <location>
        <begin position="320"/>
        <end position="407"/>
    </location>
</feature>
<keyword evidence="2" id="KW-0645">Protease</keyword>
<feature type="region of interest" description="Disordered" evidence="9">
    <location>
        <begin position="420"/>
        <end position="448"/>
    </location>
</feature>
<feature type="domain" description="Caspase family p20" evidence="11">
    <location>
        <begin position="175"/>
        <end position="298"/>
    </location>
</feature>
<dbReference type="SUPFAM" id="SSF47986">
    <property type="entry name" value="DEATH domain"/>
    <property type="match status" value="1"/>
</dbReference>
<keyword evidence="3" id="KW-0053">Apoptosis</keyword>
<dbReference type="GO" id="GO:0042981">
    <property type="term" value="P:regulation of apoptotic process"/>
    <property type="evidence" value="ECO:0007669"/>
    <property type="project" value="InterPro"/>
</dbReference>
<feature type="domain" description="CARD" evidence="12">
    <location>
        <begin position="1"/>
        <end position="78"/>
    </location>
</feature>
<keyword evidence="4" id="KW-0378">Hydrolase</keyword>
<evidence type="ECO:0000256" key="9">
    <source>
        <dbReference type="SAM" id="MobiDB-lite"/>
    </source>
</evidence>
<feature type="region of interest" description="Disordered" evidence="9">
    <location>
        <begin position="470"/>
        <end position="493"/>
    </location>
</feature>
<dbReference type="InterPro" id="IPR016129">
    <property type="entry name" value="Caspase_his_AS"/>
</dbReference>
<dbReference type="EMBL" id="JAZGQO010000010">
    <property type="protein sequence ID" value="KAK6174792.1"/>
    <property type="molecule type" value="Genomic_DNA"/>
</dbReference>
<dbReference type="Proteomes" id="UP001347796">
    <property type="component" value="Unassembled WGS sequence"/>
</dbReference>
<dbReference type="InterPro" id="IPR011029">
    <property type="entry name" value="DEATH-like_dom_sf"/>
</dbReference>
<protein>
    <submittedName>
        <fullName evidence="13">Uncharacterized protein</fullName>
    </submittedName>
</protein>
<evidence type="ECO:0000259" key="12">
    <source>
        <dbReference type="PROSITE" id="PS50209"/>
    </source>
</evidence>
<dbReference type="InterPro" id="IPR001309">
    <property type="entry name" value="Pept_C14_p20"/>
</dbReference>
<dbReference type="PROSITE" id="PS50208">
    <property type="entry name" value="CASPASE_P20"/>
    <property type="match status" value="1"/>
</dbReference>
<dbReference type="PROSITE" id="PS01121">
    <property type="entry name" value="CASPASE_HIS"/>
    <property type="match status" value="1"/>
</dbReference>
<dbReference type="SMART" id="SM00115">
    <property type="entry name" value="CASc"/>
    <property type="match status" value="1"/>
</dbReference>
<dbReference type="SUPFAM" id="SSF52129">
    <property type="entry name" value="Caspase-like"/>
    <property type="match status" value="1"/>
</dbReference>
<evidence type="ECO:0000256" key="4">
    <source>
        <dbReference type="ARBA" id="ARBA00022801"/>
    </source>
</evidence>
<evidence type="ECO:0000256" key="8">
    <source>
        <dbReference type="RuleBase" id="RU003971"/>
    </source>
</evidence>
<dbReference type="InterPro" id="IPR001315">
    <property type="entry name" value="CARD"/>
</dbReference>
<evidence type="ECO:0000256" key="3">
    <source>
        <dbReference type="ARBA" id="ARBA00022703"/>
    </source>
</evidence>
<keyword evidence="6" id="KW-0865">Zymogen</keyword>
<dbReference type="PANTHER" id="PTHR47901:SF8">
    <property type="entry name" value="CASPASE-3"/>
    <property type="match status" value="1"/>
</dbReference>
<evidence type="ECO:0000256" key="7">
    <source>
        <dbReference type="PIRSR" id="PIRSR038001-1"/>
    </source>
</evidence>
<comment type="caution">
    <text evidence="13">The sequence shown here is derived from an EMBL/GenBank/DDBJ whole genome shotgun (WGS) entry which is preliminary data.</text>
</comment>
<dbReference type="PROSITE" id="PS50209">
    <property type="entry name" value="CARD"/>
    <property type="match status" value="1"/>
</dbReference>
<sequence length="493" mass="56507">MELAKSITDVASVVESLFSEDVITDNMKDMILSKSTKQGRVFELLNILPRREDEAFEEFYKILVDHDEGKAADLLKPKLKHQRMSWRKSERQKPVQESEPNVQEVTNIFEQAKISEISTDDDDLPDVWPIPERVKSKYTNNIQVQDCNKDSEIMNKFVKSREGNSKQIYKMSAPKRGYVLVINNKNFDNGIETREGTTVDGEAIKKLFEQLHFIVDVHSDKTAEDMTKILRDYSEMDHSSFDCFICFILSHGDDDGIAGSDGKKMPWENIYDYFNGKQCETLAEKPKIFLIQACQGKLFDSLEGLSKSTRSLDHRERTDACGGHPKRADFFTSLCTVKGHVSYRYEEYGTRFIFTWIYVIEKFAHTCHLMELSRKVTNLLHRWDSPYLTFQTPEMRTTSGKKLYFFPGLPYSINPVQPSSSNNLAQLSSNQQSSKPNIEEAVQKPRDQTEEMVVNTGLAGSIQDTTCNQIKDEVDDDNNDATADGQPISIRRE</sequence>
<evidence type="ECO:0000256" key="5">
    <source>
        <dbReference type="ARBA" id="ARBA00022807"/>
    </source>
</evidence>
<proteinExistence type="inferred from homology"/>
<dbReference type="PIRSF" id="PIRSF038001">
    <property type="entry name" value="Caspase_ICE"/>
    <property type="match status" value="1"/>
</dbReference>
<feature type="compositionally biased region" description="Basic and acidic residues" evidence="9">
    <location>
        <begin position="437"/>
        <end position="448"/>
    </location>
</feature>
<name>A0AAN8PAQ8_PATCE</name>
<dbReference type="InterPro" id="IPR029030">
    <property type="entry name" value="Caspase-like_dom_sf"/>
</dbReference>
<dbReference type="CDD" id="cd01671">
    <property type="entry name" value="CARD"/>
    <property type="match status" value="1"/>
</dbReference>
<dbReference type="PROSITE" id="PS01122">
    <property type="entry name" value="CASPASE_CYS"/>
    <property type="match status" value="1"/>
</dbReference>
<evidence type="ECO:0000256" key="6">
    <source>
        <dbReference type="ARBA" id="ARBA00023145"/>
    </source>
</evidence>
<dbReference type="PROSITE" id="PS50207">
    <property type="entry name" value="CASPASE_P10"/>
    <property type="match status" value="1"/>
</dbReference>
<dbReference type="InterPro" id="IPR033139">
    <property type="entry name" value="Caspase_cys_AS"/>
</dbReference>
<dbReference type="GO" id="GO:0006915">
    <property type="term" value="P:apoptotic process"/>
    <property type="evidence" value="ECO:0007669"/>
    <property type="project" value="UniProtKB-KW"/>
</dbReference>
<dbReference type="Gene3D" id="3.40.50.1460">
    <property type="match status" value="1"/>
</dbReference>
<evidence type="ECO:0000313" key="14">
    <source>
        <dbReference type="Proteomes" id="UP001347796"/>
    </source>
</evidence>
<keyword evidence="5" id="KW-0788">Thiol protease</keyword>
<organism evidence="13 14">
    <name type="scientific">Patella caerulea</name>
    <name type="common">Rayed Mediterranean limpet</name>
    <dbReference type="NCBI Taxonomy" id="87958"/>
    <lineage>
        <taxon>Eukaryota</taxon>
        <taxon>Metazoa</taxon>
        <taxon>Spiralia</taxon>
        <taxon>Lophotrochozoa</taxon>
        <taxon>Mollusca</taxon>
        <taxon>Gastropoda</taxon>
        <taxon>Patellogastropoda</taxon>
        <taxon>Patelloidea</taxon>
        <taxon>Patellidae</taxon>
        <taxon>Patella</taxon>
    </lineage>
</organism>
<dbReference type="CDD" id="cd00032">
    <property type="entry name" value="CASc"/>
    <property type="match status" value="1"/>
</dbReference>
<keyword evidence="14" id="KW-1185">Reference proteome</keyword>
<dbReference type="Pfam" id="PF00656">
    <property type="entry name" value="Peptidase_C14"/>
    <property type="match status" value="1"/>
</dbReference>
<evidence type="ECO:0000256" key="2">
    <source>
        <dbReference type="ARBA" id="ARBA00022670"/>
    </source>
</evidence>